<keyword evidence="2" id="KW-0808">Transferase</keyword>
<dbReference type="PANTHER" id="PTHR43792">
    <property type="entry name" value="GNAT FAMILY, PUTATIVE (AFU_ORTHOLOGUE AFUA_3G00765)-RELATED-RELATED"/>
    <property type="match status" value="1"/>
</dbReference>
<dbReference type="InterPro" id="IPR016181">
    <property type="entry name" value="Acyl_CoA_acyltransferase"/>
</dbReference>
<organism evidence="2 3">
    <name type="scientific">Actinocrispum wychmicini</name>
    <dbReference type="NCBI Taxonomy" id="1213861"/>
    <lineage>
        <taxon>Bacteria</taxon>
        <taxon>Bacillati</taxon>
        <taxon>Actinomycetota</taxon>
        <taxon>Actinomycetes</taxon>
        <taxon>Pseudonocardiales</taxon>
        <taxon>Pseudonocardiaceae</taxon>
        <taxon>Actinocrispum</taxon>
    </lineage>
</organism>
<dbReference type="Pfam" id="PF13302">
    <property type="entry name" value="Acetyltransf_3"/>
    <property type="match status" value="2"/>
</dbReference>
<name>A0A4R2IZL7_9PSEU</name>
<dbReference type="AlphaFoldDB" id="A0A4R2IZL7"/>
<evidence type="ECO:0000313" key="2">
    <source>
        <dbReference type="EMBL" id="TCO49878.1"/>
    </source>
</evidence>
<comment type="caution">
    <text evidence="2">The sequence shown here is derived from an EMBL/GenBank/DDBJ whole genome shotgun (WGS) entry which is preliminary data.</text>
</comment>
<dbReference type="InterPro" id="IPR000182">
    <property type="entry name" value="GNAT_dom"/>
</dbReference>
<gene>
    <name evidence="2" type="ORF">EV192_114248</name>
</gene>
<feature type="domain" description="N-acetyltransferase" evidence="1">
    <location>
        <begin position="184"/>
        <end position="341"/>
    </location>
</feature>
<dbReference type="InterPro" id="IPR051531">
    <property type="entry name" value="N-acetyltransferase"/>
</dbReference>
<feature type="domain" description="N-acetyltransferase" evidence="1">
    <location>
        <begin position="11"/>
        <end position="171"/>
    </location>
</feature>
<dbReference type="SUPFAM" id="SSF55729">
    <property type="entry name" value="Acyl-CoA N-acyltransferases (Nat)"/>
    <property type="match status" value="2"/>
</dbReference>
<keyword evidence="3" id="KW-1185">Reference proteome</keyword>
<evidence type="ECO:0000259" key="1">
    <source>
        <dbReference type="PROSITE" id="PS51186"/>
    </source>
</evidence>
<evidence type="ECO:0000313" key="3">
    <source>
        <dbReference type="Proteomes" id="UP000295680"/>
    </source>
</evidence>
<accession>A0A4R2IZL7</accession>
<dbReference type="RefSeq" id="WP_132125099.1">
    <property type="nucleotide sequence ID" value="NZ_SLWS01000014.1"/>
</dbReference>
<protein>
    <submittedName>
        <fullName evidence="2">RimJ/RimL family protein N-acetyltransferase</fullName>
    </submittedName>
</protein>
<dbReference type="GO" id="GO:0016747">
    <property type="term" value="F:acyltransferase activity, transferring groups other than amino-acyl groups"/>
    <property type="evidence" value="ECO:0007669"/>
    <property type="project" value="InterPro"/>
</dbReference>
<sequence length="344" mass="37466">MTQPTFETNRLTLRPMRPDDRESVVKIFADPESSRYLTRDMSDPVTAVAGFERWLGQAPGDGTGTWLMDLAGTAVGVGRLTHSVRLPGNVVEAGWFVARAHVGQGYATEAVRVLIDHATRTLGLAAVWALIYHGNEPSIRLARSMGFLDVAEFSQPAGEGRVQVLLGQPGGFAGPQPTIRTERLVIRPLRGEDRQDAIDVFPAEQMVHYLSGDKADGWVGRMMDRRIAFDGPDGMGHWVFVEDDVMVGIGHLRPSHQLPGAVAEIGWYLGVEHQGRGLAAEAAAALRDHGLHTLKVPAVWALVHERNVPSARLAERLGFLDVGSGTYYGGPHRVQVALPRTATR</sequence>
<dbReference type="PROSITE" id="PS51186">
    <property type="entry name" value="GNAT"/>
    <property type="match status" value="2"/>
</dbReference>
<dbReference type="Gene3D" id="3.40.630.30">
    <property type="match status" value="2"/>
</dbReference>
<dbReference type="OrthoDB" id="21342at2"/>
<dbReference type="Proteomes" id="UP000295680">
    <property type="component" value="Unassembled WGS sequence"/>
</dbReference>
<dbReference type="PANTHER" id="PTHR43792:SF1">
    <property type="entry name" value="N-ACETYLTRANSFERASE DOMAIN-CONTAINING PROTEIN"/>
    <property type="match status" value="1"/>
</dbReference>
<reference evidence="2 3" key="1">
    <citation type="submission" date="2019-03" db="EMBL/GenBank/DDBJ databases">
        <title>Genomic Encyclopedia of Type Strains, Phase IV (KMG-IV): sequencing the most valuable type-strain genomes for metagenomic binning, comparative biology and taxonomic classification.</title>
        <authorList>
            <person name="Goeker M."/>
        </authorList>
    </citation>
    <scope>NUCLEOTIDE SEQUENCE [LARGE SCALE GENOMIC DNA]</scope>
    <source>
        <strain evidence="2 3">DSM 45934</strain>
    </source>
</reference>
<dbReference type="EMBL" id="SLWS01000014">
    <property type="protein sequence ID" value="TCO49878.1"/>
    <property type="molecule type" value="Genomic_DNA"/>
</dbReference>
<proteinExistence type="predicted"/>